<evidence type="ECO:0000256" key="1">
    <source>
        <dbReference type="SAM" id="MobiDB-lite"/>
    </source>
</evidence>
<dbReference type="PANTHER" id="PTHR38690:SF1">
    <property type="entry name" value="PROTEASE"/>
    <property type="match status" value="1"/>
</dbReference>
<sequence>MDDLRFGAMNLGAASLRTRKLSDGMQVDQLHLRSDKQKIDISGDWRGKGATARTQLSASVDSQDLGELMQNLDFGGQLRGGEGTLNLRAAWPGDPAGFQLATLQGQLDVAARNGQLLELNPGAGRVLGLLSVAQLPRRLMFDFRDFFSKGFAFNRIDGQVQFGNGLARSQSMLIDGPAAEIKVRGQADLRAQQFDQTIDVNPKSGNLLTVVGAVAGGPVGAAVGAAANAVLGKPLGAIGARTYRVTGPWKEPKVEVIERESSRPPAPPAASRSP</sequence>
<evidence type="ECO:0000259" key="2">
    <source>
        <dbReference type="Pfam" id="PF13116"/>
    </source>
</evidence>
<proteinExistence type="predicted"/>
<accession>A0A109HK16</accession>
<dbReference type="InterPro" id="IPR011836">
    <property type="entry name" value="YhdP"/>
</dbReference>
<organism evidence="3 4">
    <name type="scientific">Xanthomonas campestris pv. translucens</name>
    <dbReference type="NCBI Taxonomy" id="343"/>
    <lineage>
        <taxon>Bacteria</taxon>
        <taxon>Pseudomonadati</taxon>
        <taxon>Pseudomonadota</taxon>
        <taxon>Gammaproteobacteria</taxon>
        <taxon>Lysobacterales</taxon>
        <taxon>Lysobacteraceae</taxon>
        <taxon>Xanthomonas</taxon>
        <taxon>Xanthomonas translucens group</taxon>
    </lineage>
</organism>
<dbReference type="AlphaFoldDB" id="A0A109HK16"/>
<evidence type="ECO:0000313" key="4">
    <source>
        <dbReference type="Proteomes" id="UP000055854"/>
    </source>
</evidence>
<dbReference type="OrthoDB" id="9762238at2"/>
<dbReference type="EMBL" id="LNTA01000134">
    <property type="protein sequence ID" value="KWV13617.1"/>
    <property type="molecule type" value="Genomic_DNA"/>
</dbReference>
<dbReference type="PANTHER" id="PTHR38690">
    <property type="entry name" value="PROTEASE-RELATED"/>
    <property type="match status" value="1"/>
</dbReference>
<comment type="caution">
    <text evidence="3">The sequence shown here is derived from an EMBL/GenBank/DDBJ whole genome shotgun (WGS) entry which is preliminary data.</text>
</comment>
<dbReference type="InterPro" id="IPR025263">
    <property type="entry name" value="YhdP_central"/>
</dbReference>
<gene>
    <name evidence="3" type="ORF">ATB53_15210</name>
</gene>
<reference evidence="3 4" key="1">
    <citation type="submission" date="2015-11" db="EMBL/GenBank/DDBJ databases">
        <title>Long Read and Single Molecule DNA Sequencing Simplifies Genome Assembly and TAL Effector Gene Analysis of Xanthomonas translucens.</title>
        <authorList>
            <person name="Peng Z."/>
            <person name="Hu Y."/>
            <person name="Xie J."/>
            <person name="Potnis N."/>
            <person name="Akhunova A."/>
            <person name="Jones J."/>
            <person name="Liu Z."/>
            <person name="White F."/>
            <person name="Liu S."/>
        </authorList>
    </citation>
    <scope>NUCLEOTIDE SEQUENCE [LARGE SCALE GENOMIC DNA]</scope>
    <source>
        <strain evidence="3 4">B1</strain>
    </source>
</reference>
<evidence type="ECO:0000313" key="3">
    <source>
        <dbReference type="EMBL" id="KWV13617.1"/>
    </source>
</evidence>
<feature type="domain" description="YhdP central" evidence="2">
    <location>
        <begin position="2"/>
        <end position="254"/>
    </location>
</feature>
<feature type="compositionally biased region" description="Basic and acidic residues" evidence="1">
    <location>
        <begin position="252"/>
        <end position="262"/>
    </location>
</feature>
<protein>
    <recommendedName>
        <fullName evidence="2">YhdP central domain-containing protein</fullName>
    </recommendedName>
</protein>
<dbReference type="Proteomes" id="UP000055854">
    <property type="component" value="Unassembled WGS sequence"/>
</dbReference>
<dbReference type="Pfam" id="PF13116">
    <property type="entry name" value="YhdP"/>
    <property type="match status" value="1"/>
</dbReference>
<name>A0A109HK16_XANCT</name>
<feature type="region of interest" description="Disordered" evidence="1">
    <location>
        <begin position="252"/>
        <end position="274"/>
    </location>
</feature>